<dbReference type="SMART" id="SM00034">
    <property type="entry name" value="CLECT"/>
    <property type="match status" value="1"/>
</dbReference>
<dbReference type="InterPro" id="IPR001304">
    <property type="entry name" value="C-type_lectin-like"/>
</dbReference>
<reference evidence="8" key="2">
    <citation type="submission" date="2025-08" db="UniProtKB">
        <authorList>
            <consortium name="RefSeq"/>
        </authorList>
    </citation>
    <scope>IDENTIFICATION</scope>
</reference>
<dbReference type="PANTHER" id="PTHR45710">
    <property type="entry name" value="C-TYPE LECTIN DOMAIN-CONTAINING PROTEIN 180"/>
    <property type="match status" value="1"/>
</dbReference>
<name>A0ABM5FIK7_9SAUR</name>
<feature type="transmembrane region" description="Helical" evidence="5">
    <location>
        <begin position="115"/>
        <end position="136"/>
    </location>
</feature>
<dbReference type="Proteomes" id="UP001652642">
    <property type="component" value="Chromosome 2"/>
</dbReference>
<gene>
    <name evidence="8" type="primary">LOC110090163</name>
</gene>
<reference evidence="7" key="1">
    <citation type="submission" date="2025-05" db="UniProtKB">
        <authorList>
            <consortium name="RefSeq"/>
        </authorList>
    </citation>
    <scope>NUCLEOTIDE SEQUENCE [LARGE SCALE GENOMIC DNA]</scope>
</reference>
<dbReference type="InterPro" id="IPR016187">
    <property type="entry name" value="CTDL_fold"/>
</dbReference>
<dbReference type="RefSeq" id="XP_072845241.1">
    <property type="nucleotide sequence ID" value="XM_072989140.1"/>
</dbReference>
<evidence type="ECO:0000256" key="1">
    <source>
        <dbReference type="ARBA" id="ARBA00004401"/>
    </source>
</evidence>
<dbReference type="Gene3D" id="3.10.100.10">
    <property type="entry name" value="Mannose-Binding Protein A, subunit A"/>
    <property type="match status" value="1"/>
</dbReference>
<evidence type="ECO:0000313" key="8">
    <source>
        <dbReference type="RefSeq" id="XP_072845241.1"/>
    </source>
</evidence>
<dbReference type="CDD" id="cd03593">
    <property type="entry name" value="CLECT_NK_receptors_like"/>
    <property type="match status" value="1"/>
</dbReference>
<dbReference type="PANTHER" id="PTHR45710:SF8">
    <property type="entry name" value="RERATING FAMILY MEMBER 4"/>
    <property type="match status" value="1"/>
</dbReference>
<evidence type="ECO:0000256" key="5">
    <source>
        <dbReference type="SAM" id="Phobius"/>
    </source>
</evidence>
<proteinExistence type="predicted"/>
<keyword evidence="5" id="KW-0472">Membrane</keyword>
<organism evidence="7 8">
    <name type="scientific">Pogona vitticeps</name>
    <name type="common">central bearded dragon</name>
    <dbReference type="NCBI Taxonomy" id="103695"/>
    <lineage>
        <taxon>Eukaryota</taxon>
        <taxon>Metazoa</taxon>
        <taxon>Chordata</taxon>
        <taxon>Craniata</taxon>
        <taxon>Vertebrata</taxon>
        <taxon>Euteleostomi</taxon>
        <taxon>Lepidosauria</taxon>
        <taxon>Squamata</taxon>
        <taxon>Bifurcata</taxon>
        <taxon>Unidentata</taxon>
        <taxon>Episquamata</taxon>
        <taxon>Toxicofera</taxon>
        <taxon>Iguania</taxon>
        <taxon>Acrodonta</taxon>
        <taxon>Agamidae</taxon>
        <taxon>Amphibolurinae</taxon>
        <taxon>Pogona</taxon>
    </lineage>
</organism>
<accession>A0ABM5FIK7</accession>
<evidence type="ECO:0000256" key="3">
    <source>
        <dbReference type="ARBA" id="ARBA00022525"/>
    </source>
</evidence>
<evidence type="ECO:0000256" key="2">
    <source>
        <dbReference type="ARBA" id="ARBA00004613"/>
    </source>
</evidence>
<dbReference type="InterPro" id="IPR033992">
    <property type="entry name" value="NKR-like_CTLD"/>
</dbReference>
<feature type="domain" description="C-type lectin" evidence="6">
    <location>
        <begin position="163"/>
        <end position="265"/>
    </location>
</feature>
<comment type="subcellular location">
    <subcellularLocation>
        <location evidence="1">Cell membrane</location>
        <topology evidence="1">Single-pass type II membrane protein</topology>
    </subcellularLocation>
    <subcellularLocation>
        <location evidence="2">Secreted</location>
    </subcellularLocation>
</comment>
<keyword evidence="5" id="KW-0812">Transmembrane</keyword>
<evidence type="ECO:0000256" key="4">
    <source>
        <dbReference type="ARBA" id="ARBA00022734"/>
    </source>
</evidence>
<dbReference type="PROSITE" id="PS50041">
    <property type="entry name" value="C_TYPE_LECTIN_2"/>
    <property type="match status" value="1"/>
</dbReference>
<dbReference type="SUPFAM" id="SSF56436">
    <property type="entry name" value="C-type lectin-like"/>
    <property type="match status" value="1"/>
</dbReference>
<evidence type="ECO:0000259" key="6">
    <source>
        <dbReference type="PROSITE" id="PS50041"/>
    </source>
</evidence>
<dbReference type="GeneID" id="110090163"/>
<protein>
    <submittedName>
        <fullName evidence="8">C-type lectin domain family 2 member A-like</fullName>
    </submittedName>
</protein>
<evidence type="ECO:0000313" key="7">
    <source>
        <dbReference type="Proteomes" id="UP001652642"/>
    </source>
</evidence>
<keyword evidence="3" id="KW-0964">Secreted</keyword>
<keyword evidence="7" id="KW-1185">Reference proteome</keyword>
<dbReference type="InterPro" id="IPR050828">
    <property type="entry name" value="C-type_lectin/matrix_domain"/>
</dbReference>
<dbReference type="Pfam" id="PF00059">
    <property type="entry name" value="Lectin_C"/>
    <property type="match status" value="1"/>
</dbReference>
<keyword evidence="5" id="KW-1133">Transmembrane helix</keyword>
<sequence>MDFSIEMLHLNSNSNFLQNEESRDETDEVSNFQNHLNKRRDQEELRFRDLEDLLNYLNDLDDDTWHRLKPLLENKILHLEGRSELKPDKLKVRKCQEKKWKQRKIGSNGVFTKKVAVGSIVLLAVLCLIFFVLFLVCLNKEPSGGDVPLPRHSPPCPPHWFWYQRKCYYFSEGEKNWTSSKDFCFSHDASLARITDEEMDFIHLLKGKDAFWIGLRRSPGQPWTWLNGDTAVLEVRGDGGDCAYLDNEFRASSARCRTTFRWMCSKPDVSEQPK</sequence>
<dbReference type="InterPro" id="IPR016186">
    <property type="entry name" value="C-type_lectin-like/link_sf"/>
</dbReference>
<keyword evidence="4" id="KW-0430">Lectin</keyword>